<name>A0A7W2I4W1_9CORY</name>
<dbReference type="AlphaFoldDB" id="A0A7W2I4W1"/>
<dbReference type="RefSeq" id="WP_181890133.1">
    <property type="nucleotide sequence ID" value="NZ_CP170998.1"/>
</dbReference>
<reference evidence="6 7" key="1">
    <citation type="submission" date="2020-07" db="EMBL/GenBank/DDBJ databases">
        <title>Draft genome and description of Corynebacterium haemomassiliense strain Marseile-Q3615 sp. nov.</title>
        <authorList>
            <person name="Boxberger M."/>
            <person name="La Scola B."/>
        </authorList>
    </citation>
    <scope>NUCLEOTIDE SEQUENCE [LARGE SCALE GENOMIC DNA]</scope>
    <source>
        <strain evidence="6 7">Marseille-Q3615</strain>
    </source>
</reference>
<evidence type="ECO:0000256" key="3">
    <source>
        <dbReference type="ARBA" id="ARBA00022801"/>
    </source>
</evidence>
<keyword evidence="1" id="KW-0540">Nuclease</keyword>
<dbReference type="GO" id="GO:0004518">
    <property type="term" value="F:nuclease activity"/>
    <property type="evidence" value="ECO:0007669"/>
    <property type="project" value="UniProtKB-KW"/>
</dbReference>
<protein>
    <submittedName>
        <fullName evidence="6">PIN domain-containing protein</fullName>
    </submittedName>
</protein>
<gene>
    <name evidence="6" type="ORF">H0193_11965</name>
</gene>
<dbReference type="InterPro" id="IPR002716">
    <property type="entry name" value="PIN_dom"/>
</dbReference>
<keyword evidence="2" id="KW-0479">Metal-binding</keyword>
<evidence type="ECO:0000259" key="5">
    <source>
        <dbReference type="Pfam" id="PF13470"/>
    </source>
</evidence>
<evidence type="ECO:0000313" key="7">
    <source>
        <dbReference type="Proteomes" id="UP000523682"/>
    </source>
</evidence>
<dbReference type="GO" id="GO:0046872">
    <property type="term" value="F:metal ion binding"/>
    <property type="evidence" value="ECO:0007669"/>
    <property type="project" value="UniProtKB-KW"/>
</dbReference>
<dbReference type="EMBL" id="JACDTZ010000003">
    <property type="protein sequence ID" value="MBA5245507.1"/>
    <property type="molecule type" value="Genomic_DNA"/>
</dbReference>
<dbReference type="Pfam" id="PF13470">
    <property type="entry name" value="PIN_3"/>
    <property type="match status" value="1"/>
</dbReference>
<evidence type="ECO:0000256" key="2">
    <source>
        <dbReference type="ARBA" id="ARBA00022723"/>
    </source>
</evidence>
<keyword evidence="4" id="KW-0460">Magnesium</keyword>
<evidence type="ECO:0000313" key="6">
    <source>
        <dbReference type="EMBL" id="MBA5245507.1"/>
    </source>
</evidence>
<sequence length="186" mass="20991">MVRNVLPDANIWASATLHSWFGLIAAVSPGVWKFHWTEDILAEAVHARRRRFPHASSTQMEQLRERLMTVMGDNQIRDFPFDGSATLPDPLDAHVHSAAVHGDIDVLVTQNVADFQVAERLPYDVVTADRWLVEAADTAPRVVDRTISQQLEFRRRIGEPFDLAAQLRTADCPGFAEIVHTRLDLM</sequence>
<dbReference type="Proteomes" id="UP000523682">
    <property type="component" value="Unassembled WGS sequence"/>
</dbReference>
<organism evidence="6 7">
    <name type="scientific">Corynebacterium haemomassiliense</name>
    <dbReference type="NCBI Taxonomy" id="2754726"/>
    <lineage>
        <taxon>Bacteria</taxon>
        <taxon>Bacillati</taxon>
        <taxon>Actinomycetota</taxon>
        <taxon>Actinomycetes</taxon>
        <taxon>Mycobacteriales</taxon>
        <taxon>Corynebacteriaceae</taxon>
        <taxon>Corynebacterium</taxon>
    </lineage>
</organism>
<evidence type="ECO:0000256" key="4">
    <source>
        <dbReference type="ARBA" id="ARBA00022842"/>
    </source>
</evidence>
<evidence type="ECO:0000256" key="1">
    <source>
        <dbReference type="ARBA" id="ARBA00022722"/>
    </source>
</evidence>
<accession>A0A7W2I4W1</accession>
<keyword evidence="3" id="KW-0378">Hydrolase</keyword>
<comment type="caution">
    <text evidence="6">The sequence shown here is derived from an EMBL/GenBank/DDBJ whole genome shotgun (WGS) entry which is preliminary data.</text>
</comment>
<feature type="domain" description="PIN" evidence="5">
    <location>
        <begin position="5"/>
        <end position="113"/>
    </location>
</feature>
<proteinExistence type="predicted"/>
<dbReference type="GO" id="GO:0016787">
    <property type="term" value="F:hydrolase activity"/>
    <property type="evidence" value="ECO:0007669"/>
    <property type="project" value="UniProtKB-KW"/>
</dbReference>
<keyword evidence="7" id="KW-1185">Reference proteome</keyword>